<protein>
    <submittedName>
        <fullName evidence="1">Uncharacterized protein</fullName>
    </submittedName>
</protein>
<organism evidence="1 2">
    <name type="scientific">Rhododendron molle</name>
    <name type="common">Chinese azalea</name>
    <name type="synonym">Azalea mollis</name>
    <dbReference type="NCBI Taxonomy" id="49168"/>
    <lineage>
        <taxon>Eukaryota</taxon>
        <taxon>Viridiplantae</taxon>
        <taxon>Streptophyta</taxon>
        <taxon>Embryophyta</taxon>
        <taxon>Tracheophyta</taxon>
        <taxon>Spermatophyta</taxon>
        <taxon>Magnoliopsida</taxon>
        <taxon>eudicotyledons</taxon>
        <taxon>Gunneridae</taxon>
        <taxon>Pentapetalae</taxon>
        <taxon>asterids</taxon>
        <taxon>Ericales</taxon>
        <taxon>Ericaceae</taxon>
        <taxon>Ericoideae</taxon>
        <taxon>Rhodoreae</taxon>
        <taxon>Rhododendron</taxon>
    </lineage>
</organism>
<evidence type="ECO:0000313" key="2">
    <source>
        <dbReference type="Proteomes" id="UP001062846"/>
    </source>
</evidence>
<dbReference type="Proteomes" id="UP001062846">
    <property type="component" value="Chromosome 1"/>
</dbReference>
<accession>A0ACC0Q0F3</accession>
<sequence>MTGRSFYYVVFVGRVPGIYDSWIACSKQVTCFPGNVYKKYPSFEAANNAWTTYRRPHSNVQLLSPQVPEFPIDYPPLLVPVHANMDDHTPSKHCVYIAMLVVGVVIGILLLVILMYIFF</sequence>
<comment type="caution">
    <text evidence="1">The sequence shown here is derived from an EMBL/GenBank/DDBJ whole genome shotgun (WGS) entry which is preliminary data.</text>
</comment>
<evidence type="ECO:0000313" key="1">
    <source>
        <dbReference type="EMBL" id="KAI8571503.1"/>
    </source>
</evidence>
<reference evidence="1" key="1">
    <citation type="submission" date="2022-02" db="EMBL/GenBank/DDBJ databases">
        <title>Plant Genome Project.</title>
        <authorList>
            <person name="Zhang R.-G."/>
        </authorList>
    </citation>
    <scope>NUCLEOTIDE SEQUENCE</scope>
    <source>
        <strain evidence="1">AT1</strain>
    </source>
</reference>
<gene>
    <name evidence="1" type="ORF">RHMOL_Rhmol01G0124700</name>
</gene>
<dbReference type="EMBL" id="CM046388">
    <property type="protein sequence ID" value="KAI8571503.1"/>
    <property type="molecule type" value="Genomic_DNA"/>
</dbReference>
<keyword evidence="2" id="KW-1185">Reference proteome</keyword>
<name>A0ACC0Q0F3_RHOML</name>
<proteinExistence type="predicted"/>